<dbReference type="GO" id="GO:0016705">
    <property type="term" value="F:oxidoreductase activity, acting on paired donors, with incorporation or reduction of molecular oxygen"/>
    <property type="evidence" value="ECO:0007669"/>
    <property type="project" value="InterPro"/>
</dbReference>
<dbReference type="EMBL" id="JAAWVO010035915">
    <property type="protein sequence ID" value="MBN3317555.1"/>
    <property type="molecule type" value="Genomic_DNA"/>
</dbReference>
<organism evidence="3 4">
    <name type="scientific">Atractosteus spatula</name>
    <name type="common">Alligator gar</name>
    <name type="synonym">Lepisosteus spatula</name>
    <dbReference type="NCBI Taxonomy" id="7917"/>
    <lineage>
        <taxon>Eukaryota</taxon>
        <taxon>Metazoa</taxon>
        <taxon>Chordata</taxon>
        <taxon>Craniata</taxon>
        <taxon>Vertebrata</taxon>
        <taxon>Euteleostomi</taxon>
        <taxon>Actinopterygii</taxon>
        <taxon>Neopterygii</taxon>
        <taxon>Holostei</taxon>
        <taxon>Semionotiformes</taxon>
        <taxon>Lepisosteidae</taxon>
        <taxon>Atractosteus</taxon>
    </lineage>
</organism>
<comment type="similarity">
    <text evidence="1">Belongs to the cytochrome P450 family.</text>
</comment>
<feature type="non-terminal residue" evidence="3">
    <location>
        <position position="53"/>
    </location>
</feature>
<dbReference type="AlphaFoldDB" id="A0A8J7NQP1"/>
<dbReference type="SUPFAM" id="SSF48264">
    <property type="entry name" value="Cytochrome P450"/>
    <property type="match status" value="1"/>
</dbReference>
<dbReference type="InterPro" id="IPR001128">
    <property type="entry name" value="Cyt_P450"/>
</dbReference>
<sequence length="53" mass="6247">MELFLFLSWILQRFTLEVPPDQPLPDLQGKFGVVLQIQKYHVHARLRNAWAEG</sequence>
<name>A0A8J7NQP1_ATRSP</name>
<comment type="caution">
    <text evidence="3">The sequence shown here is derived from an EMBL/GenBank/DDBJ whole genome shotgun (WGS) entry which is preliminary data.</text>
</comment>
<dbReference type="Proteomes" id="UP000736164">
    <property type="component" value="Unassembled WGS sequence"/>
</dbReference>
<dbReference type="GO" id="GO:0016829">
    <property type="term" value="F:lyase activity"/>
    <property type="evidence" value="ECO:0007669"/>
    <property type="project" value="UniProtKB-KW"/>
</dbReference>
<dbReference type="GO" id="GO:0004497">
    <property type="term" value="F:monooxygenase activity"/>
    <property type="evidence" value="ECO:0007669"/>
    <property type="project" value="InterPro"/>
</dbReference>
<dbReference type="Gene3D" id="1.10.630.10">
    <property type="entry name" value="Cytochrome P450"/>
    <property type="match status" value="1"/>
</dbReference>
<evidence type="ECO:0000313" key="4">
    <source>
        <dbReference type="Proteomes" id="UP000736164"/>
    </source>
</evidence>
<gene>
    <name evidence="3" type="primary">Cyp17a1_3</name>
    <name evidence="3" type="ORF">GTO95_0010832</name>
</gene>
<keyword evidence="2" id="KW-0732">Signal</keyword>
<feature type="signal peptide" evidence="2">
    <location>
        <begin position="1"/>
        <end position="17"/>
    </location>
</feature>
<protein>
    <submittedName>
        <fullName evidence="3">CP17A lyase</fullName>
    </submittedName>
</protein>
<proteinExistence type="inferred from homology"/>
<keyword evidence="4" id="KW-1185">Reference proteome</keyword>
<evidence type="ECO:0000256" key="2">
    <source>
        <dbReference type="SAM" id="SignalP"/>
    </source>
</evidence>
<dbReference type="GO" id="GO:0005506">
    <property type="term" value="F:iron ion binding"/>
    <property type="evidence" value="ECO:0007669"/>
    <property type="project" value="InterPro"/>
</dbReference>
<evidence type="ECO:0000256" key="1">
    <source>
        <dbReference type="ARBA" id="ARBA00010617"/>
    </source>
</evidence>
<evidence type="ECO:0000313" key="3">
    <source>
        <dbReference type="EMBL" id="MBN3317555.1"/>
    </source>
</evidence>
<dbReference type="GO" id="GO:0020037">
    <property type="term" value="F:heme binding"/>
    <property type="evidence" value="ECO:0007669"/>
    <property type="project" value="InterPro"/>
</dbReference>
<feature type="non-terminal residue" evidence="3">
    <location>
        <position position="1"/>
    </location>
</feature>
<keyword evidence="3" id="KW-0456">Lyase</keyword>
<dbReference type="Pfam" id="PF00067">
    <property type="entry name" value="p450"/>
    <property type="match status" value="1"/>
</dbReference>
<dbReference type="InterPro" id="IPR036396">
    <property type="entry name" value="Cyt_P450_sf"/>
</dbReference>
<accession>A0A8J7NQP1</accession>
<feature type="chain" id="PRO_5035250101" evidence="2">
    <location>
        <begin position="18"/>
        <end position="53"/>
    </location>
</feature>
<reference evidence="3" key="1">
    <citation type="journal article" date="2021" name="Cell">
        <title>Tracing the genetic footprints of vertebrate landing in non-teleost ray-finned fishes.</title>
        <authorList>
            <person name="Bi X."/>
            <person name="Wang K."/>
            <person name="Yang L."/>
            <person name="Pan H."/>
            <person name="Jiang H."/>
            <person name="Wei Q."/>
            <person name="Fang M."/>
            <person name="Yu H."/>
            <person name="Zhu C."/>
            <person name="Cai Y."/>
            <person name="He Y."/>
            <person name="Gan X."/>
            <person name="Zeng H."/>
            <person name="Yu D."/>
            <person name="Zhu Y."/>
            <person name="Jiang H."/>
            <person name="Qiu Q."/>
            <person name="Yang H."/>
            <person name="Zhang Y.E."/>
            <person name="Wang W."/>
            <person name="Zhu M."/>
            <person name="He S."/>
            <person name="Zhang G."/>
        </authorList>
    </citation>
    <scope>NUCLEOTIDE SEQUENCE</scope>
    <source>
        <strain evidence="3">Allg_001</strain>
    </source>
</reference>